<evidence type="ECO:0000256" key="2">
    <source>
        <dbReference type="ARBA" id="ARBA00009085"/>
    </source>
</evidence>
<dbReference type="GO" id="GO:0016579">
    <property type="term" value="P:protein deubiquitination"/>
    <property type="evidence" value="ECO:0007669"/>
    <property type="project" value="InterPro"/>
</dbReference>
<dbReference type="SUPFAM" id="SSF46934">
    <property type="entry name" value="UBA-like"/>
    <property type="match status" value="1"/>
</dbReference>
<dbReference type="InterPro" id="IPR001607">
    <property type="entry name" value="Znf_UBP"/>
</dbReference>
<feature type="binding site" evidence="13">
    <location>
        <position position="190"/>
    </location>
    <ligand>
        <name>Zn(2+)</name>
        <dbReference type="ChEBI" id="CHEBI:29105"/>
    </ligand>
</feature>
<dbReference type="SUPFAM" id="SSF54001">
    <property type="entry name" value="Cysteine proteinases"/>
    <property type="match status" value="1"/>
</dbReference>
<keyword evidence="4 11" id="KW-0479">Metal-binding</keyword>
<dbReference type="InterPro" id="IPR001394">
    <property type="entry name" value="Peptidase_C19_UCH"/>
</dbReference>
<sequence>MEKLQKELSRIKLPPSGEAIYKDECIYSFDSPDSDTGVYVCMNTFLGFGRPHVERYSERTGNKVFLHRFWKKRERPITVKNAEPDKKIARLAIGVEGGFNTDDKKKVDYIMTICIIILPDFDIIPYPNPDLPTLVQQCITAMEKADSTVNIVTDINPAPWDGELRSVSRFSETLTQLDNGVKIPPKGWQCSLCCLTDNLWLNLTDGTISCGRRQLDGSGGNNHAIDHYKITDYPLSVKLGTITPQGKADVYSYSEDDMVIDSQLVKHLAHFGINVSLMEKTEKTMAELEIDYNQRMWEYSRLTESSQKLVAIFGPGYTGLHNLGNSCYLNSVVQILFHMPQFVNCYFKKAEELMFSLDPTEVCKDFDAQMAKLSIGLLSGRYSIAPDDFDPHSTEEVNYDELEYGVAPTLFRRLVGKGHIEFSTKKQQDAIEYLEHLVKTIERNCKKTGREDPGHCFKFGVSDKFECSATGCVRYVYRTDIYVPLPINLDDASNKEEVADYTKRKEAAEKSNDKFSEDVVRSIIPFEKCFGRILGAETIKAHSEAANAKVDMERTTRMTSFPDNLFIQLVRFGVTEKWEPVKYDVSVDMPEVLDISALRRGPTPAGEKAMPESTPKADPKPAAPVIDEEIVQQLLEMGFPVEGCRKAVHHTQNSGLDTATNWIMEHMADADFDQPLRLPSSATNDTESASVNPESVVMLESMGFTTAQAKLGLKKTQNNLERAADWLFSHQEELELLLKQEVEGAKNIGPATTAATSTIPRTDYTDGEPKYELAGFISHMGTSVHVGHYVCHIKKEGQWIIYNDAKVCKSVHPPLDLGYLYLYRRVDS</sequence>
<keyword evidence="3 11" id="KW-0645">Protease</keyword>
<dbReference type="SMART" id="SM00290">
    <property type="entry name" value="ZnF_UBP"/>
    <property type="match status" value="1"/>
</dbReference>
<dbReference type="InterPro" id="IPR038765">
    <property type="entry name" value="Papain-like_cys_pep_sf"/>
</dbReference>
<proteinExistence type="evidence at transcript level"/>
<keyword evidence="9 11" id="KW-0788">Thiol protease</keyword>
<dbReference type="Gene3D" id="3.30.40.10">
    <property type="entry name" value="Zinc/RING finger domain, C3HC4 (zinc finger)"/>
    <property type="match status" value="2"/>
</dbReference>
<dbReference type="EMBL" id="IACT01002693">
    <property type="protein sequence ID" value="LAC21960.1"/>
    <property type="molecule type" value="mRNA"/>
</dbReference>
<dbReference type="InterPro" id="IPR028889">
    <property type="entry name" value="USP"/>
</dbReference>
<evidence type="ECO:0000256" key="4">
    <source>
        <dbReference type="ARBA" id="ARBA00022723"/>
    </source>
</evidence>
<evidence type="ECO:0000256" key="3">
    <source>
        <dbReference type="ARBA" id="ARBA00022670"/>
    </source>
</evidence>
<dbReference type="PROSITE" id="PS50235">
    <property type="entry name" value="USP_3"/>
    <property type="match status" value="1"/>
</dbReference>
<evidence type="ECO:0000256" key="13">
    <source>
        <dbReference type="PIRSR" id="PIRSR016308-3"/>
    </source>
</evidence>
<dbReference type="GO" id="GO:0004843">
    <property type="term" value="F:cysteine-type deubiquitinase activity"/>
    <property type="evidence" value="ECO:0007669"/>
    <property type="project" value="UniProtKB-UniRule"/>
</dbReference>
<evidence type="ECO:0000256" key="8">
    <source>
        <dbReference type="ARBA" id="ARBA00022801"/>
    </source>
</evidence>
<feature type="binding site" evidence="13">
    <location>
        <position position="223"/>
    </location>
    <ligand>
        <name>Zn(2+)</name>
        <dbReference type="ChEBI" id="CHEBI:29105"/>
    </ligand>
</feature>
<feature type="binding site" evidence="13">
    <location>
        <position position="210"/>
    </location>
    <ligand>
        <name>Zn(2+)</name>
        <dbReference type="ChEBI" id="CHEBI:29105"/>
    </ligand>
</feature>
<dbReference type="InterPro" id="IPR016652">
    <property type="entry name" value="Ubiquitinyl_hydrolase"/>
</dbReference>
<dbReference type="FunFam" id="1.10.8.10:FF:000016">
    <property type="entry name" value="Ubiquitin carboxyl-terminal hydrolase"/>
    <property type="match status" value="1"/>
</dbReference>
<feature type="domain" description="UBA" evidence="17">
    <location>
        <begin position="690"/>
        <end position="730"/>
    </location>
</feature>
<evidence type="ECO:0000256" key="7">
    <source>
        <dbReference type="ARBA" id="ARBA00022786"/>
    </source>
</evidence>
<accession>A0A2P2I4E2</accession>
<evidence type="ECO:0000259" key="18">
    <source>
        <dbReference type="PROSITE" id="PS50235"/>
    </source>
</evidence>
<dbReference type="PROSITE" id="PS50271">
    <property type="entry name" value="ZF_UBP"/>
    <property type="match status" value="1"/>
</dbReference>
<feature type="active site" description="Nucleophile" evidence="12">
    <location>
        <position position="327"/>
    </location>
</feature>
<dbReference type="PIRSF" id="PIRSF016308">
    <property type="entry name" value="UBP"/>
    <property type="match status" value="1"/>
</dbReference>
<dbReference type="PROSITE" id="PS00972">
    <property type="entry name" value="USP_1"/>
    <property type="match status" value="1"/>
</dbReference>
<dbReference type="InterPro" id="IPR018200">
    <property type="entry name" value="USP_CS"/>
</dbReference>
<dbReference type="GO" id="GO:0008270">
    <property type="term" value="F:zinc ion binding"/>
    <property type="evidence" value="ECO:0007669"/>
    <property type="project" value="UniProtKB-UniRule"/>
</dbReference>
<feature type="domain" description="USP" evidence="18">
    <location>
        <begin position="318"/>
        <end position="826"/>
    </location>
</feature>
<keyword evidence="8 11" id="KW-0378">Hydrolase</keyword>
<feature type="binding site" evidence="13">
    <location>
        <position position="193"/>
    </location>
    <ligand>
        <name>Zn(2+)</name>
        <dbReference type="ChEBI" id="CHEBI:29105"/>
    </ligand>
</feature>
<feature type="region of interest" description="Disordered" evidence="16">
    <location>
        <begin position="601"/>
        <end position="622"/>
    </location>
</feature>
<name>A0A2P2I4E2_9CRUS</name>
<evidence type="ECO:0000256" key="9">
    <source>
        <dbReference type="ARBA" id="ARBA00022807"/>
    </source>
</evidence>
<evidence type="ECO:0000259" key="19">
    <source>
        <dbReference type="PROSITE" id="PS50271"/>
    </source>
</evidence>
<evidence type="ECO:0000256" key="12">
    <source>
        <dbReference type="PIRSR" id="PIRSR016308-1"/>
    </source>
</evidence>
<dbReference type="InterPro" id="IPR050164">
    <property type="entry name" value="Peptidase_C19"/>
</dbReference>
<keyword evidence="10 11" id="KW-0862">Zinc</keyword>
<dbReference type="InterPro" id="IPR041432">
    <property type="entry name" value="UBP13_Znf-UBP_var"/>
</dbReference>
<feature type="active site" description="Proton acceptor" evidence="12">
    <location>
        <position position="788"/>
    </location>
</feature>
<comment type="similarity">
    <text evidence="2 11 15">Belongs to the peptidase C19 family.</text>
</comment>
<evidence type="ECO:0000313" key="20">
    <source>
        <dbReference type="EMBL" id="LAB68740.1"/>
    </source>
</evidence>
<dbReference type="InterPro" id="IPR013083">
    <property type="entry name" value="Znf_RING/FYVE/PHD"/>
</dbReference>
<dbReference type="Pfam" id="PF17807">
    <property type="entry name" value="zf-UBP_var"/>
    <property type="match status" value="1"/>
</dbReference>
<evidence type="ECO:0000256" key="10">
    <source>
        <dbReference type="ARBA" id="ARBA00022833"/>
    </source>
</evidence>
<dbReference type="GO" id="GO:0005829">
    <property type="term" value="C:cytosol"/>
    <property type="evidence" value="ECO:0007669"/>
    <property type="project" value="TreeGrafter"/>
</dbReference>
<dbReference type="Gene3D" id="3.90.70.10">
    <property type="entry name" value="Cysteine proteinases"/>
    <property type="match status" value="1"/>
</dbReference>
<feature type="domain" description="UBA" evidence="17">
    <location>
        <begin position="625"/>
        <end position="666"/>
    </location>
</feature>
<evidence type="ECO:0000256" key="14">
    <source>
        <dbReference type="PROSITE-ProRule" id="PRU00502"/>
    </source>
</evidence>
<evidence type="ECO:0000313" key="21">
    <source>
        <dbReference type="EMBL" id="LAC21960.1"/>
    </source>
</evidence>
<dbReference type="PROSITE" id="PS50030">
    <property type="entry name" value="UBA"/>
    <property type="match status" value="2"/>
</dbReference>
<reference evidence="21" key="1">
    <citation type="submission" date="2017-11" db="EMBL/GenBank/DDBJ databases">
        <title>The sensing device of the deep-sea amphipod.</title>
        <authorList>
            <person name="Kobayashi H."/>
            <person name="Nagahama T."/>
            <person name="Arai W."/>
            <person name="Sasagawa Y."/>
            <person name="Umeda M."/>
            <person name="Hayashi T."/>
            <person name="Nikaido I."/>
            <person name="Watanabe H."/>
            <person name="Oguri K."/>
            <person name="Kitazato H."/>
            <person name="Fujioka K."/>
            <person name="Kido Y."/>
            <person name="Takami H."/>
        </authorList>
    </citation>
    <scope>NUCLEOTIDE SEQUENCE</scope>
    <source>
        <tissue evidence="21">Whole body</tissue>
    </source>
</reference>
<dbReference type="PANTHER" id="PTHR24006">
    <property type="entry name" value="UBIQUITIN CARBOXYL-TERMINAL HYDROLASE"/>
    <property type="match status" value="1"/>
</dbReference>
<dbReference type="CDD" id="cd14294">
    <property type="entry name" value="UBA1_UBP5_like"/>
    <property type="match status" value="1"/>
</dbReference>
<dbReference type="EMBL" id="IACF01003111">
    <property type="protein sequence ID" value="LAB68740.1"/>
    <property type="molecule type" value="mRNA"/>
</dbReference>
<dbReference type="Pfam" id="PF00443">
    <property type="entry name" value="UCH"/>
    <property type="match status" value="1"/>
</dbReference>
<evidence type="ECO:0000259" key="17">
    <source>
        <dbReference type="PROSITE" id="PS50030"/>
    </source>
</evidence>
<dbReference type="Gene3D" id="1.10.8.10">
    <property type="entry name" value="DNA helicase RuvA subunit, C-terminal domain"/>
    <property type="match status" value="2"/>
</dbReference>
<dbReference type="GO" id="GO:0005634">
    <property type="term" value="C:nucleus"/>
    <property type="evidence" value="ECO:0007669"/>
    <property type="project" value="TreeGrafter"/>
</dbReference>
<evidence type="ECO:0000256" key="15">
    <source>
        <dbReference type="RuleBase" id="RU366025"/>
    </source>
</evidence>
<dbReference type="CDD" id="cd14386">
    <property type="entry name" value="UBA2_UBP5"/>
    <property type="match status" value="1"/>
</dbReference>
<comment type="catalytic activity">
    <reaction evidence="1 11 15">
        <text>Thiol-dependent hydrolysis of ester, thioester, amide, peptide and isopeptide bonds formed by the C-terminal Gly of ubiquitin (a 76-residue protein attached to proteins as an intracellular targeting signal).</text>
        <dbReference type="EC" id="3.4.19.12"/>
    </reaction>
</comment>
<organism evidence="20">
    <name type="scientific">Hirondellea gigas</name>
    <dbReference type="NCBI Taxonomy" id="1518452"/>
    <lineage>
        <taxon>Eukaryota</taxon>
        <taxon>Metazoa</taxon>
        <taxon>Ecdysozoa</taxon>
        <taxon>Arthropoda</taxon>
        <taxon>Crustacea</taxon>
        <taxon>Multicrustacea</taxon>
        <taxon>Malacostraca</taxon>
        <taxon>Eumalacostraca</taxon>
        <taxon>Peracarida</taxon>
        <taxon>Amphipoda</taxon>
        <taxon>Amphilochidea</taxon>
        <taxon>Lysianassida</taxon>
        <taxon>Lysianassidira</taxon>
        <taxon>Lysianassoidea</taxon>
        <taxon>Lysianassidae</taxon>
        <taxon>Hirondellea</taxon>
    </lineage>
</organism>
<dbReference type="InterPro" id="IPR015940">
    <property type="entry name" value="UBA"/>
</dbReference>
<feature type="domain" description="UBP-type" evidence="19">
    <location>
        <begin position="166"/>
        <end position="275"/>
    </location>
</feature>
<dbReference type="InterPro" id="IPR009060">
    <property type="entry name" value="UBA-like_sf"/>
</dbReference>
<dbReference type="PROSITE" id="PS00973">
    <property type="entry name" value="USP_2"/>
    <property type="match status" value="1"/>
</dbReference>
<keyword evidence="5" id="KW-0677">Repeat</keyword>
<dbReference type="FunFam" id="3.30.40.10:FF:000026">
    <property type="entry name" value="Ubiquitin carboxyl-terminal hydrolase"/>
    <property type="match status" value="1"/>
</dbReference>
<protein>
    <recommendedName>
        <fullName evidence="11 15">Ubiquitin carboxyl-terminal hydrolase</fullName>
        <ecNumber evidence="11 15">3.4.19.12</ecNumber>
    </recommendedName>
</protein>
<dbReference type="SMART" id="SM00165">
    <property type="entry name" value="UBA"/>
    <property type="match status" value="2"/>
</dbReference>
<keyword evidence="6 14" id="KW-0863">Zinc-finger</keyword>
<evidence type="ECO:0000256" key="16">
    <source>
        <dbReference type="SAM" id="MobiDB-lite"/>
    </source>
</evidence>
<evidence type="ECO:0000256" key="6">
    <source>
        <dbReference type="ARBA" id="ARBA00022771"/>
    </source>
</evidence>
<evidence type="ECO:0000256" key="5">
    <source>
        <dbReference type="ARBA" id="ARBA00022737"/>
    </source>
</evidence>
<dbReference type="PANTHER" id="PTHR24006:SF664">
    <property type="entry name" value="UBIQUITIN CARBOXYL-TERMINAL HYDROLASE"/>
    <property type="match status" value="1"/>
</dbReference>
<dbReference type="SUPFAM" id="SSF57850">
    <property type="entry name" value="RING/U-box"/>
    <property type="match status" value="1"/>
</dbReference>
<dbReference type="AlphaFoldDB" id="A0A2P2I4E2"/>
<dbReference type="Pfam" id="PF02148">
    <property type="entry name" value="zf-UBP"/>
    <property type="match status" value="1"/>
</dbReference>
<evidence type="ECO:0000256" key="1">
    <source>
        <dbReference type="ARBA" id="ARBA00000707"/>
    </source>
</evidence>
<keyword evidence="7 11" id="KW-0833">Ubl conjugation pathway</keyword>
<reference evidence="20" key="2">
    <citation type="journal article" date="2018" name="Biosci. Biotechnol. Biochem.">
        <title>Polysaccharide hydrolase of the hadal zone amphipods Hirondellea gigas.</title>
        <authorList>
            <person name="Kobayashi H."/>
            <person name="Nagahama T."/>
            <person name="Arai W."/>
            <person name="Sasagawa Y."/>
            <person name="Umeda M."/>
            <person name="Hayashi T."/>
            <person name="Nikaido I."/>
            <person name="Watanabe H."/>
            <person name="Oguri K."/>
            <person name="Kitazato H."/>
            <person name="Fujioka K."/>
            <person name="Kido Y."/>
            <person name="Takami H."/>
        </authorList>
    </citation>
    <scope>NUCLEOTIDE SEQUENCE</scope>
    <source>
        <tissue evidence="20">Whole body</tissue>
    </source>
</reference>
<dbReference type="GO" id="GO:0006508">
    <property type="term" value="P:proteolysis"/>
    <property type="evidence" value="ECO:0007669"/>
    <property type="project" value="UniProtKB-KW"/>
</dbReference>
<evidence type="ECO:0000256" key="11">
    <source>
        <dbReference type="PIRNR" id="PIRNR016308"/>
    </source>
</evidence>
<dbReference type="EC" id="3.4.19.12" evidence="11 15"/>
<dbReference type="Pfam" id="PF00627">
    <property type="entry name" value="UBA"/>
    <property type="match status" value="2"/>
</dbReference>